<reference evidence="1 2" key="1">
    <citation type="submission" date="2020-10" db="EMBL/GenBank/DDBJ databases">
        <title>ChiBAC.</title>
        <authorList>
            <person name="Zenner C."/>
            <person name="Hitch T.C.A."/>
            <person name="Clavel T."/>
        </authorList>
    </citation>
    <scope>NUCLEOTIDE SEQUENCE [LARGE SCALE GENOMIC DNA]</scope>
    <source>
        <strain evidence="1 2">DSM 107455</strain>
    </source>
</reference>
<comment type="caution">
    <text evidence="1">The sequence shown here is derived from an EMBL/GenBank/DDBJ whole genome shotgun (WGS) entry which is preliminary data.</text>
</comment>
<evidence type="ECO:0000313" key="2">
    <source>
        <dbReference type="Proteomes" id="UP001194273"/>
    </source>
</evidence>
<dbReference type="EMBL" id="JADCJZ010000001">
    <property type="protein sequence ID" value="MBE5023599.1"/>
    <property type="molecule type" value="Genomic_DNA"/>
</dbReference>
<dbReference type="RefSeq" id="WP_193529030.1">
    <property type="nucleotide sequence ID" value="NZ_JADCJZ010000001.1"/>
</dbReference>
<sequence length="124" mass="13608">MDTTLAQINARIDANLKVSGDAALAEAGLTPTKAIRAMWGRFSSLADQPEKIRELVSGQQAESSSAARVERDRKLALAREGSQIVARSLTSRGISVPEDLEELSYDELRDQVLLERLRERGLDS</sequence>
<dbReference type="InterPro" id="IPR013321">
    <property type="entry name" value="Arc_rbn_hlx_hlx"/>
</dbReference>
<keyword evidence="2" id="KW-1185">Reference proteome</keyword>
<organism evidence="1 2">
    <name type="scientific">Thermophilibacter gallinarum</name>
    <dbReference type="NCBI Taxonomy" id="2779357"/>
    <lineage>
        <taxon>Bacteria</taxon>
        <taxon>Bacillati</taxon>
        <taxon>Actinomycetota</taxon>
        <taxon>Coriobacteriia</taxon>
        <taxon>Coriobacteriales</taxon>
        <taxon>Atopobiaceae</taxon>
        <taxon>Thermophilibacter</taxon>
    </lineage>
</organism>
<dbReference type="Proteomes" id="UP001194273">
    <property type="component" value="Unassembled WGS sequence"/>
</dbReference>
<proteinExistence type="predicted"/>
<accession>A0ABR9QRM3</accession>
<evidence type="ECO:0000313" key="1">
    <source>
        <dbReference type="EMBL" id="MBE5023599.1"/>
    </source>
</evidence>
<dbReference type="Gene3D" id="1.10.1220.10">
    <property type="entry name" value="Met repressor-like"/>
    <property type="match status" value="1"/>
</dbReference>
<gene>
    <name evidence="1" type="ORF">INF26_01855</name>
</gene>
<protein>
    <submittedName>
        <fullName evidence="1">Translation repressor RelB</fullName>
    </submittedName>
</protein>
<name>A0ABR9QRM3_9ACTN</name>